<keyword evidence="3" id="KW-1185">Reference proteome</keyword>
<dbReference type="STRING" id="166423.A0A0N0U577"/>
<dbReference type="OrthoDB" id="8121168at2759"/>
<proteinExistence type="predicted"/>
<feature type="compositionally biased region" description="Basic and acidic residues" evidence="1">
    <location>
        <begin position="137"/>
        <end position="163"/>
    </location>
</feature>
<evidence type="ECO:0000313" key="2">
    <source>
        <dbReference type="EMBL" id="KOX74278.1"/>
    </source>
</evidence>
<feature type="compositionally biased region" description="Polar residues" evidence="1">
    <location>
        <begin position="185"/>
        <end position="194"/>
    </location>
</feature>
<evidence type="ECO:0000256" key="1">
    <source>
        <dbReference type="SAM" id="MobiDB-lite"/>
    </source>
</evidence>
<name>A0A0N0U577_9HYME</name>
<protein>
    <submittedName>
        <fullName evidence="2">Uncharacterized protein</fullName>
    </submittedName>
</protein>
<feature type="compositionally biased region" description="Basic residues" evidence="1">
    <location>
        <begin position="231"/>
        <end position="240"/>
    </location>
</feature>
<sequence>MTYFGFERSTFESKRYRAFSKVSVMLDSYGNPIVFLREKRTVVHPYPHRAMMFTGYYRPVRRTNHGGQATGVFAQGNAVSGEAFFGGLQQQPRLKNGPEPIEEPEVTSAEAHATPEADNSYSEDERTEVQQEEEYQPEEHHQQDEHEVNYPQENGHRQDDNQSHHKQHGASPTQPMIKKSEDSETQQMHSLQSQPEPEPAPAFTTEAASRVTPAATEPAYTNTEVSANRPKVPHGKKTKKTPVVVADDDEEEDEDDDDEPLVPFIPFNGNRRRQNYPNLNNFFPMVFSFPGVSSRAGSSGGSPPGAVTAIANSYSTGKSGVASSVATAYGGSPNG</sequence>
<dbReference type="Proteomes" id="UP000053105">
    <property type="component" value="Unassembled WGS sequence"/>
</dbReference>
<reference evidence="2 3" key="1">
    <citation type="submission" date="2015-07" db="EMBL/GenBank/DDBJ databases">
        <title>The genome of Melipona quadrifasciata.</title>
        <authorList>
            <person name="Pan H."/>
            <person name="Kapheim K."/>
        </authorList>
    </citation>
    <scope>NUCLEOTIDE SEQUENCE [LARGE SCALE GENOMIC DNA]</scope>
    <source>
        <strain evidence="2">0111107301</strain>
        <tissue evidence="2">Whole body</tissue>
    </source>
</reference>
<accession>A0A0N0U577</accession>
<dbReference type="AlphaFoldDB" id="A0A0N0U577"/>
<feature type="compositionally biased region" description="Acidic residues" evidence="1">
    <location>
        <begin position="246"/>
        <end position="260"/>
    </location>
</feature>
<organism evidence="2 3">
    <name type="scientific">Melipona quadrifasciata</name>
    <dbReference type="NCBI Taxonomy" id="166423"/>
    <lineage>
        <taxon>Eukaryota</taxon>
        <taxon>Metazoa</taxon>
        <taxon>Ecdysozoa</taxon>
        <taxon>Arthropoda</taxon>
        <taxon>Hexapoda</taxon>
        <taxon>Insecta</taxon>
        <taxon>Pterygota</taxon>
        <taxon>Neoptera</taxon>
        <taxon>Endopterygota</taxon>
        <taxon>Hymenoptera</taxon>
        <taxon>Apocrita</taxon>
        <taxon>Aculeata</taxon>
        <taxon>Apoidea</taxon>
        <taxon>Anthophila</taxon>
        <taxon>Apidae</taxon>
        <taxon>Melipona</taxon>
    </lineage>
</organism>
<feature type="region of interest" description="Disordered" evidence="1">
    <location>
        <begin position="89"/>
        <end position="274"/>
    </location>
</feature>
<evidence type="ECO:0000313" key="3">
    <source>
        <dbReference type="Proteomes" id="UP000053105"/>
    </source>
</evidence>
<dbReference type="EMBL" id="KQ435792">
    <property type="protein sequence ID" value="KOX74278.1"/>
    <property type="molecule type" value="Genomic_DNA"/>
</dbReference>
<gene>
    <name evidence="2" type="ORF">WN51_00622</name>
</gene>